<keyword evidence="7" id="KW-1185">Reference proteome</keyword>
<evidence type="ECO:0000256" key="3">
    <source>
        <dbReference type="ARBA" id="ARBA00022801"/>
    </source>
</evidence>
<dbReference type="InterPro" id="IPR002018">
    <property type="entry name" value="CarbesteraseB"/>
</dbReference>
<dbReference type="GO" id="GO:0003990">
    <property type="term" value="F:acetylcholinesterase activity"/>
    <property type="evidence" value="ECO:0007669"/>
    <property type="project" value="TreeGrafter"/>
</dbReference>
<keyword evidence="3" id="KW-0378">Hydrolase</keyword>
<comment type="caution">
    <text evidence="6">The sequence shown here is derived from an EMBL/GenBank/DDBJ whole genome shotgun (WGS) entry which is preliminary data.</text>
</comment>
<dbReference type="EMBL" id="JAHYIQ010000044">
    <property type="protein sequence ID" value="KAK1118286.1"/>
    <property type="molecule type" value="Genomic_DNA"/>
</dbReference>
<dbReference type="PANTHER" id="PTHR43918:SF13">
    <property type="entry name" value="ACETYLCHOLINESTERASE"/>
    <property type="match status" value="1"/>
</dbReference>
<evidence type="ECO:0000313" key="7">
    <source>
        <dbReference type="Proteomes" id="UP001177670"/>
    </source>
</evidence>
<evidence type="ECO:0000313" key="6">
    <source>
        <dbReference type="EMBL" id="KAK1118286.1"/>
    </source>
</evidence>
<feature type="domain" description="Carboxylesterase type B" evidence="5">
    <location>
        <begin position="6"/>
        <end position="99"/>
    </location>
</feature>
<dbReference type="AlphaFoldDB" id="A0AA40FG85"/>
<dbReference type="Proteomes" id="UP001177670">
    <property type="component" value="Unassembled WGS sequence"/>
</dbReference>
<dbReference type="GO" id="GO:0006581">
    <property type="term" value="P:acetylcholine catabolic process"/>
    <property type="evidence" value="ECO:0007669"/>
    <property type="project" value="TreeGrafter"/>
</dbReference>
<dbReference type="Gene3D" id="3.40.50.1820">
    <property type="entry name" value="alpha/beta hydrolase"/>
    <property type="match status" value="1"/>
</dbReference>
<dbReference type="PANTHER" id="PTHR43918">
    <property type="entry name" value="ACETYLCHOLINESTERASE"/>
    <property type="match status" value="1"/>
</dbReference>
<dbReference type="InterPro" id="IPR050654">
    <property type="entry name" value="AChE-related_enzymes"/>
</dbReference>
<dbReference type="InterPro" id="IPR029058">
    <property type="entry name" value="AB_hydrolase_fold"/>
</dbReference>
<dbReference type="Pfam" id="PF00135">
    <property type="entry name" value="COesterase"/>
    <property type="match status" value="1"/>
</dbReference>
<reference evidence="6" key="1">
    <citation type="submission" date="2021-10" db="EMBL/GenBank/DDBJ databases">
        <title>Melipona bicolor Genome sequencing and assembly.</title>
        <authorList>
            <person name="Araujo N.S."/>
            <person name="Arias M.C."/>
        </authorList>
    </citation>
    <scope>NUCLEOTIDE SEQUENCE</scope>
    <source>
        <strain evidence="6">USP_2M_L1-L4_2017</strain>
        <tissue evidence="6">Whole body</tissue>
    </source>
</reference>
<evidence type="ECO:0000256" key="2">
    <source>
        <dbReference type="ARBA" id="ARBA00022487"/>
    </source>
</evidence>
<dbReference type="GO" id="GO:0019695">
    <property type="term" value="P:choline metabolic process"/>
    <property type="evidence" value="ECO:0007669"/>
    <property type="project" value="TreeGrafter"/>
</dbReference>
<name>A0AA40FG85_9HYME</name>
<proteinExistence type="inferred from homology"/>
<keyword evidence="2" id="KW-0719">Serine esterase</keyword>
<protein>
    <recommendedName>
        <fullName evidence="5">Carboxylesterase type B domain-containing protein</fullName>
    </recommendedName>
</protein>
<comment type="similarity">
    <text evidence="1">Belongs to the type-B carboxylesterase/lipase family.</text>
</comment>
<evidence type="ECO:0000256" key="4">
    <source>
        <dbReference type="ARBA" id="ARBA00023180"/>
    </source>
</evidence>
<evidence type="ECO:0000259" key="5">
    <source>
        <dbReference type="Pfam" id="PF00135"/>
    </source>
</evidence>
<organism evidence="6 7">
    <name type="scientific">Melipona bicolor</name>
    <dbReference type="NCBI Taxonomy" id="60889"/>
    <lineage>
        <taxon>Eukaryota</taxon>
        <taxon>Metazoa</taxon>
        <taxon>Ecdysozoa</taxon>
        <taxon>Arthropoda</taxon>
        <taxon>Hexapoda</taxon>
        <taxon>Insecta</taxon>
        <taxon>Pterygota</taxon>
        <taxon>Neoptera</taxon>
        <taxon>Endopterygota</taxon>
        <taxon>Hymenoptera</taxon>
        <taxon>Apocrita</taxon>
        <taxon>Aculeata</taxon>
        <taxon>Apoidea</taxon>
        <taxon>Anthophila</taxon>
        <taxon>Apidae</taxon>
        <taxon>Melipona</taxon>
    </lineage>
</organism>
<evidence type="ECO:0000256" key="1">
    <source>
        <dbReference type="ARBA" id="ARBA00005964"/>
    </source>
</evidence>
<dbReference type="SUPFAM" id="SSF53474">
    <property type="entry name" value="alpha/beta-Hydrolases"/>
    <property type="match status" value="1"/>
</dbReference>
<sequence>MLQRTSTNLWGEWMGVMHGDEVEYVFGHPLNTSLEYNGKERDLSFRMILYFSKFAYSGKPTDEESEWPPYSRDEPQYFIFDAEKTGLGKGPRTTYCAFWNDFLPKVKGVPGLYNLEIISLSYYLSLYNTHSPIFL</sequence>
<dbReference type="GO" id="GO:0005615">
    <property type="term" value="C:extracellular space"/>
    <property type="evidence" value="ECO:0007669"/>
    <property type="project" value="TreeGrafter"/>
</dbReference>
<gene>
    <name evidence="6" type="ORF">K0M31_015328</name>
</gene>
<keyword evidence="4" id="KW-0325">Glycoprotein</keyword>
<dbReference type="GO" id="GO:0005886">
    <property type="term" value="C:plasma membrane"/>
    <property type="evidence" value="ECO:0007669"/>
    <property type="project" value="TreeGrafter"/>
</dbReference>
<accession>A0AA40FG85</accession>